<dbReference type="InterPro" id="IPR011598">
    <property type="entry name" value="bHLH_dom"/>
</dbReference>
<dbReference type="PANTHER" id="PTHR45959:SF2">
    <property type="entry name" value="BHLH TRANSCRIPTION FACTOR"/>
    <property type="match status" value="1"/>
</dbReference>
<evidence type="ECO:0000256" key="3">
    <source>
        <dbReference type="ARBA" id="ARBA00023163"/>
    </source>
</evidence>
<evidence type="ECO:0000256" key="2">
    <source>
        <dbReference type="ARBA" id="ARBA00023015"/>
    </source>
</evidence>
<dbReference type="SUPFAM" id="SSF55021">
    <property type="entry name" value="ACT-like"/>
    <property type="match status" value="1"/>
</dbReference>
<feature type="domain" description="BHLH" evidence="6">
    <location>
        <begin position="136"/>
        <end position="185"/>
    </location>
</feature>
<proteinExistence type="predicted"/>
<evidence type="ECO:0000256" key="1">
    <source>
        <dbReference type="ARBA" id="ARBA00004123"/>
    </source>
</evidence>
<evidence type="ECO:0000259" key="6">
    <source>
        <dbReference type="PROSITE" id="PS50888"/>
    </source>
</evidence>
<evidence type="ECO:0000259" key="7">
    <source>
        <dbReference type="PROSITE" id="PS51671"/>
    </source>
</evidence>
<comment type="caution">
    <text evidence="8">The sequence shown here is derived from an EMBL/GenBank/DDBJ whole genome shotgun (WGS) entry which is preliminary data.</text>
</comment>
<dbReference type="InterPro" id="IPR045865">
    <property type="entry name" value="ACT-like_dom_sf"/>
</dbReference>
<dbReference type="InterPro" id="IPR002912">
    <property type="entry name" value="ACT_dom"/>
</dbReference>
<keyword evidence="2" id="KW-0805">Transcription regulation</keyword>
<dbReference type="PANTHER" id="PTHR45959">
    <property type="entry name" value="BHLH TRANSCRIPTION FACTOR"/>
    <property type="match status" value="1"/>
</dbReference>
<feature type="region of interest" description="Disordered" evidence="5">
    <location>
        <begin position="58"/>
        <end position="112"/>
    </location>
</feature>
<dbReference type="EMBL" id="BAABME010009722">
    <property type="protein sequence ID" value="GAA0175691.1"/>
    <property type="molecule type" value="Genomic_DNA"/>
</dbReference>
<evidence type="ECO:0000313" key="9">
    <source>
        <dbReference type="Proteomes" id="UP001454036"/>
    </source>
</evidence>
<keyword evidence="9" id="KW-1185">Reference proteome</keyword>
<keyword evidence="3" id="KW-0804">Transcription</keyword>
<dbReference type="PROSITE" id="PS51671">
    <property type="entry name" value="ACT"/>
    <property type="match status" value="1"/>
</dbReference>
<accession>A0AAV3RIW5</accession>
<dbReference type="PROSITE" id="PS50888">
    <property type="entry name" value="BHLH"/>
    <property type="match status" value="1"/>
</dbReference>
<dbReference type="GO" id="GO:0005634">
    <property type="term" value="C:nucleus"/>
    <property type="evidence" value="ECO:0007669"/>
    <property type="project" value="UniProtKB-SubCell"/>
</dbReference>
<dbReference type="GO" id="GO:0046983">
    <property type="term" value="F:protein dimerization activity"/>
    <property type="evidence" value="ECO:0007669"/>
    <property type="project" value="InterPro"/>
</dbReference>
<evidence type="ECO:0000313" key="8">
    <source>
        <dbReference type="EMBL" id="GAA0175691.1"/>
    </source>
</evidence>
<evidence type="ECO:0000256" key="5">
    <source>
        <dbReference type="SAM" id="MobiDB-lite"/>
    </source>
</evidence>
<dbReference type="SUPFAM" id="SSF47459">
    <property type="entry name" value="HLH, helix-loop-helix DNA-binding domain"/>
    <property type="match status" value="1"/>
</dbReference>
<protein>
    <submittedName>
        <fullName evidence="8">Basic helix-loop-helix transcription factor</fullName>
    </submittedName>
</protein>
<dbReference type="Gene3D" id="4.10.280.10">
    <property type="entry name" value="Helix-loop-helix DNA-binding domain"/>
    <property type="match status" value="1"/>
</dbReference>
<dbReference type="Proteomes" id="UP001454036">
    <property type="component" value="Unassembled WGS sequence"/>
</dbReference>
<keyword evidence="4" id="KW-0539">Nucleus</keyword>
<dbReference type="InterPro" id="IPR052610">
    <property type="entry name" value="bHLH_transcription_regulator"/>
</dbReference>
<dbReference type="AlphaFoldDB" id="A0AAV3RIW5"/>
<organism evidence="8 9">
    <name type="scientific">Lithospermum erythrorhizon</name>
    <name type="common">Purple gromwell</name>
    <name type="synonym">Lithospermum officinale var. erythrorhizon</name>
    <dbReference type="NCBI Taxonomy" id="34254"/>
    <lineage>
        <taxon>Eukaryota</taxon>
        <taxon>Viridiplantae</taxon>
        <taxon>Streptophyta</taxon>
        <taxon>Embryophyta</taxon>
        <taxon>Tracheophyta</taxon>
        <taxon>Spermatophyta</taxon>
        <taxon>Magnoliopsida</taxon>
        <taxon>eudicotyledons</taxon>
        <taxon>Gunneridae</taxon>
        <taxon>Pentapetalae</taxon>
        <taxon>asterids</taxon>
        <taxon>lamiids</taxon>
        <taxon>Boraginales</taxon>
        <taxon>Boraginaceae</taxon>
        <taxon>Boraginoideae</taxon>
        <taxon>Lithospermeae</taxon>
        <taxon>Lithospermum</taxon>
    </lineage>
</organism>
<feature type="domain" description="ACT" evidence="7">
    <location>
        <begin position="260"/>
        <end position="330"/>
    </location>
</feature>
<feature type="compositionally biased region" description="Low complexity" evidence="5">
    <location>
        <begin position="64"/>
        <end position="89"/>
    </location>
</feature>
<evidence type="ECO:0000256" key="4">
    <source>
        <dbReference type="ARBA" id="ARBA00023242"/>
    </source>
</evidence>
<name>A0AAV3RIW5_LITER</name>
<dbReference type="CDD" id="cd02116">
    <property type="entry name" value="ACT"/>
    <property type="match status" value="1"/>
</dbReference>
<dbReference type="SMART" id="SM00353">
    <property type="entry name" value="HLH"/>
    <property type="match status" value="1"/>
</dbReference>
<gene>
    <name evidence="8" type="ORF">LIER_28815</name>
</gene>
<comment type="subcellular location">
    <subcellularLocation>
        <location evidence="1">Nucleus</location>
    </subcellularLocation>
</comment>
<reference evidence="8 9" key="1">
    <citation type="submission" date="2024-01" db="EMBL/GenBank/DDBJ databases">
        <title>The complete chloroplast genome sequence of Lithospermum erythrorhizon: insights into the phylogenetic relationship among Boraginaceae species and the maternal lineages of purple gromwells.</title>
        <authorList>
            <person name="Okada T."/>
            <person name="Watanabe K."/>
        </authorList>
    </citation>
    <scope>NUCLEOTIDE SEQUENCE [LARGE SCALE GENOMIC DNA]</scope>
</reference>
<sequence length="330" mass="36756">MNDDSTLNDQWQHMSTIENDSFDFKPFPSTTNITAYDHNHNNNNYVSQGSQKSWKINGVIDKGSSNNSPSSSTIISFGNSESPRVSWESRASEKKKSSSLSPSSSFAHHHQISSMENVYDPLDYGEMKKGVARTPEQAQDHVMAERKRREKMTQKFVALSTLIPGLKKLDKATVLGDAVNYIRELQGRVKELEVKGKQNDDSITINPPKRGKLISSYDCDNASSCDENIDGSCSSSVVFDGSENQTLPEIEVRAAEFNVMVRVHCKNQTGVIKNVLGEIEKHNLSMTSSSVMPFGYNRLHMTFIAQVDAGCELTPKDLADNLRRTILNLV</sequence>
<dbReference type="InterPro" id="IPR036638">
    <property type="entry name" value="HLH_DNA-bd_sf"/>
</dbReference>
<dbReference type="Pfam" id="PF00010">
    <property type="entry name" value="HLH"/>
    <property type="match status" value="1"/>
</dbReference>